<proteinExistence type="predicted"/>
<dbReference type="KEGG" id="marh:Mia14_0374"/>
<dbReference type="SUPFAM" id="SSF48150">
    <property type="entry name" value="DNA-glycosylase"/>
    <property type="match status" value="1"/>
</dbReference>
<dbReference type="SMART" id="SM00478">
    <property type="entry name" value="ENDO3c"/>
    <property type="match status" value="1"/>
</dbReference>
<dbReference type="InterPro" id="IPR003265">
    <property type="entry name" value="HhH-GPD_domain"/>
</dbReference>
<keyword evidence="2" id="KW-0479">Metal-binding</keyword>
<dbReference type="Proteomes" id="UP000197679">
    <property type="component" value="Chromosome"/>
</dbReference>
<keyword evidence="6" id="KW-0255">Endonuclease</keyword>
<dbReference type="PANTHER" id="PTHR10359">
    <property type="entry name" value="A/G-SPECIFIC ADENINE GLYCOSYLASE/ENDONUCLEASE III"/>
    <property type="match status" value="1"/>
</dbReference>
<dbReference type="PANTHER" id="PTHR10359:SF19">
    <property type="entry name" value="DNA REPAIR GLYCOSYLASE MJ1434-RELATED"/>
    <property type="match status" value="1"/>
</dbReference>
<evidence type="ECO:0000313" key="6">
    <source>
        <dbReference type="EMBL" id="ASI13696.1"/>
    </source>
</evidence>
<evidence type="ECO:0000256" key="1">
    <source>
        <dbReference type="ARBA" id="ARBA00022485"/>
    </source>
</evidence>
<evidence type="ECO:0000256" key="4">
    <source>
        <dbReference type="ARBA" id="ARBA00023014"/>
    </source>
</evidence>
<dbReference type="GO" id="GO:0046872">
    <property type="term" value="F:metal ion binding"/>
    <property type="evidence" value="ECO:0007669"/>
    <property type="project" value="UniProtKB-KW"/>
</dbReference>
<dbReference type="PIRSF" id="PIRSF001435">
    <property type="entry name" value="Nth"/>
    <property type="match status" value="1"/>
</dbReference>
<evidence type="ECO:0000313" key="7">
    <source>
        <dbReference type="Proteomes" id="UP000197679"/>
    </source>
</evidence>
<reference evidence="6 7" key="1">
    <citation type="journal article" date="2017" name="Nat. Commun.">
        <title>'ARMAN' archaea depend on association with euryarchaeal host in culture and in situ.</title>
        <authorList>
            <person name="Golyshina O."/>
            <person name="Toshchakov S."/>
            <person name="Makarova K."/>
            <person name="Gavrilov S."/>
            <person name="Korzhenkov A."/>
            <person name="La Cono V."/>
            <person name="Arcadi E."/>
            <person name="Nechitaylo T."/>
            <person name="Ferrer M."/>
            <person name="Kublanov I."/>
            <person name="Wolf Y."/>
            <person name="Yakimov M."/>
            <person name="Golyshin P."/>
            <person name="Slesarev A."/>
            <person name="Kozyavkin S."/>
        </authorList>
    </citation>
    <scope>NUCLEOTIDE SEQUENCE [LARGE SCALE GENOMIC DNA]</scope>
    <source>
        <strain evidence="6 7">Mia14</strain>
    </source>
</reference>
<dbReference type="Pfam" id="PF00730">
    <property type="entry name" value="HhH-GPD"/>
    <property type="match status" value="1"/>
</dbReference>
<dbReference type="InterPro" id="IPR011257">
    <property type="entry name" value="DNA_glycosylase"/>
</dbReference>
<dbReference type="Gene3D" id="1.10.1670.10">
    <property type="entry name" value="Helix-hairpin-Helix base-excision DNA repair enzymes (C-terminal)"/>
    <property type="match status" value="1"/>
</dbReference>
<dbReference type="AlphaFoldDB" id="A0A218NML8"/>
<organism evidence="6 7">
    <name type="scientific">Candidatus Mancarchaeum acidiphilum</name>
    <dbReference type="NCBI Taxonomy" id="1920749"/>
    <lineage>
        <taxon>Archaea</taxon>
        <taxon>Candidatus Micrarchaeota</taxon>
        <taxon>Candidatus Mancarchaeum</taxon>
    </lineage>
</organism>
<keyword evidence="7" id="KW-1185">Reference proteome</keyword>
<keyword evidence="3" id="KW-0408">Iron</keyword>
<dbReference type="EMBL" id="CP019964">
    <property type="protein sequence ID" value="ASI13696.1"/>
    <property type="molecule type" value="Genomic_DNA"/>
</dbReference>
<dbReference type="GO" id="GO:0004519">
    <property type="term" value="F:endonuclease activity"/>
    <property type="evidence" value="ECO:0007669"/>
    <property type="project" value="UniProtKB-KW"/>
</dbReference>
<sequence length="240" mass="27596">MEEYFIVSKGDFILSKDMKTIYRLLKKRFGFLNWWPGDSDFEILVGAILTQQTSWKNVEKAVANLKDAHMLDISKISECDIDYLQQLVHPAGFYRQKAIRLKEICSAIIKDYDGFENFLSLDAKNLRESLLSMKGIGRETADSIILYASGKPVFVVDAYTRRILGRVYRQEEAYRNIGYDELQKEIESGIKKDLGLYKDFHAQMVQLGKDYCLKKPLCTNCPLNGICLYSIHNNGVHPSK</sequence>
<feature type="domain" description="HhH-GPD" evidence="5">
    <location>
        <begin position="49"/>
        <end position="210"/>
    </location>
</feature>
<keyword evidence="6" id="KW-0378">Hydrolase</keyword>
<keyword evidence="1" id="KW-0004">4Fe-4S</keyword>
<dbReference type="CDD" id="cd00056">
    <property type="entry name" value="ENDO3c"/>
    <property type="match status" value="1"/>
</dbReference>
<evidence type="ECO:0000256" key="3">
    <source>
        <dbReference type="ARBA" id="ARBA00023004"/>
    </source>
</evidence>
<gene>
    <name evidence="6" type="ORF">Mia14_0374</name>
</gene>
<protein>
    <submittedName>
        <fullName evidence="6">Endonuclease III</fullName>
    </submittedName>
</protein>
<dbReference type="GO" id="GO:0051539">
    <property type="term" value="F:4 iron, 4 sulfur cluster binding"/>
    <property type="evidence" value="ECO:0007669"/>
    <property type="project" value="UniProtKB-KW"/>
</dbReference>
<accession>A0A218NML8</accession>
<evidence type="ECO:0000259" key="5">
    <source>
        <dbReference type="SMART" id="SM00478"/>
    </source>
</evidence>
<keyword evidence="4" id="KW-0411">Iron-sulfur</keyword>
<keyword evidence="6" id="KW-0540">Nuclease</keyword>
<evidence type="ECO:0000256" key="2">
    <source>
        <dbReference type="ARBA" id="ARBA00022723"/>
    </source>
</evidence>
<dbReference type="InterPro" id="IPR023170">
    <property type="entry name" value="HhH_base_excis_C"/>
</dbReference>
<name>A0A218NML8_9ARCH</name>
<dbReference type="GO" id="GO:0006284">
    <property type="term" value="P:base-excision repair"/>
    <property type="evidence" value="ECO:0007669"/>
    <property type="project" value="InterPro"/>
</dbReference>
<dbReference type="Gene3D" id="1.10.340.30">
    <property type="entry name" value="Hypothetical protein, domain 2"/>
    <property type="match status" value="1"/>
</dbReference>